<dbReference type="Proteomes" id="UP000239209">
    <property type="component" value="Unassembled WGS sequence"/>
</dbReference>
<protein>
    <recommendedName>
        <fullName evidence="3">SH3 domain-containing protein</fullName>
    </recommendedName>
</protein>
<dbReference type="OrthoDB" id="258587at2"/>
<reference evidence="1 2" key="1">
    <citation type="submission" date="2018-03" db="EMBL/GenBank/DDBJ databases">
        <title>Genomic Encyclopedia of Archaeal and Bacterial Type Strains, Phase II (KMG-II): from individual species to whole genera.</title>
        <authorList>
            <person name="Goeker M."/>
        </authorList>
    </citation>
    <scope>NUCLEOTIDE SEQUENCE [LARGE SCALE GENOMIC DNA]</scope>
    <source>
        <strain evidence="1 2">DSM 45348</strain>
    </source>
</reference>
<accession>A0A2T0SB19</accession>
<dbReference type="EMBL" id="PVZG01000004">
    <property type="protein sequence ID" value="PRY30602.1"/>
    <property type="molecule type" value="Genomic_DNA"/>
</dbReference>
<sequence length="125" mass="12974">MTDRALTTGGDLQPVGTSFGAASNRVTTVTRGLAVPGATPVGGSWFGTWGSAVRVRATPSTSAAVVGTLPAGIDVAVRCQRLGELVRAEGYENAWWAYLPERGGYMTNIYVSSPDNKLPGVPDCS</sequence>
<name>A0A2T0SB19_9ACTN</name>
<dbReference type="AlphaFoldDB" id="A0A2T0SB19"/>
<gene>
    <name evidence="1" type="ORF">CLV70_104154</name>
</gene>
<keyword evidence="2" id="KW-1185">Reference proteome</keyword>
<proteinExistence type="predicted"/>
<organism evidence="1 2">
    <name type="scientific">Pseudosporangium ferrugineum</name>
    <dbReference type="NCBI Taxonomy" id="439699"/>
    <lineage>
        <taxon>Bacteria</taxon>
        <taxon>Bacillati</taxon>
        <taxon>Actinomycetota</taxon>
        <taxon>Actinomycetes</taxon>
        <taxon>Micromonosporales</taxon>
        <taxon>Micromonosporaceae</taxon>
        <taxon>Pseudosporangium</taxon>
    </lineage>
</organism>
<evidence type="ECO:0000313" key="1">
    <source>
        <dbReference type="EMBL" id="PRY30602.1"/>
    </source>
</evidence>
<evidence type="ECO:0000313" key="2">
    <source>
        <dbReference type="Proteomes" id="UP000239209"/>
    </source>
</evidence>
<dbReference type="Gene3D" id="2.30.30.40">
    <property type="entry name" value="SH3 Domains"/>
    <property type="match status" value="1"/>
</dbReference>
<comment type="caution">
    <text evidence="1">The sequence shown here is derived from an EMBL/GenBank/DDBJ whole genome shotgun (WGS) entry which is preliminary data.</text>
</comment>
<dbReference type="RefSeq" id="WP_106126230.1">
    <property type="nucleotide sequence ID" value="NZ_PVZG01000004.1"/>
</dbReference>
<evidence type="ECO:0008006" key="3">
    <source>
        <dbReference type="Google" id="ProtNLM"/>
    </source>
</evidence>